<protein>
    <submittedName>
        <fullName evidence="1">Uncharacterized protein</fullName>
    </submittedName>
</protein>
<dbReference type="KEGG" id="vg:54993545"/>
<gene>
    <name evidence="1" type="primary">26</name>
    <name evidence="1" type="ORF">PBI_SUZY_26</name>
</gene>
<evidence type="ECO:0000313" key="2">
    <source>
        <dbReference type="Proteomes" id="UP000250774"/>
    </source>
</evidence>
<dbReference type="Proteomes" id="UP000250774">
    <property type="component" value="Segment"/>
</dbReference>
<dbReference type="RefSeq" id="YP_009802987.1">
    <property type="nucleotide sequence ID" value="NC_047990.1"/>
</dbReference>
<reference evidence="2" key="1">
    <citation type="submission" date="2018-04" db="EMBL/GenBank/DDBJ databases">
        <authorList>
            <person name="Harrington T."/>
            <person name="Washburn E."/>
            <person name="Bricker J."/>
            <person name="McKinney A."/>
            <person name="Betsko A.J."/>
            <person name="Garlena R.A."/>
            <person name="Russell D.A."/>
            <person name="Pope W.A."/>
            <person name="Jacobs-Sera D."/>
            <person name="Hatfull G.F."/>
        </authorList>
    </citation>
    <scope>NUCLEOTIDE SEQUENCE [LARGE SCALE GENOMIC DNA]</scope>
</reference>
<dbReference type="GeneID" id="54993545"/>
<proteinExistence type="predicted"/>
<name>A0A2Z4Q7X7_9CAUD</name>
<keyword evidence="2" id="KW-1185">Reference proteome</keyword>
<sequence>MAEEVQPLKYPLADINPDQKQALYISLLERKVQYQSTLMLQYRTLLEAMTGEAWDQIDTRLKKGEMMKIATNAFERNLARDLAEAERMVQANLEAANAPYER</sequence>
<organism evidence="1 2">
    <name type="scientific">Gordonia phage Suzy</name>
    <dbReference type="NCBI Taxonomy" id="2201430"/>
    <lineage>
        <taxon>Viruses</taxon>
        <taxon>Duplodnaviria</taxon>
        <taxon>Heunggongvirae</taxon>
        <taxon>Uroviricota</taxon>
        <taxon>Caudoviricetes</taxon>
        <taxon>Terapinvirus</taxon>
        <taxon>Terapinvirus suzy</taxon>
    </lineage>
</organism>
<evidence type="ECO:0000313" key="1">
    <source>
        <dbReference type="EMBL" id="AWY06131.1"/>
    </source>
</evidence>
<dbReference type="EMBL" id="MH271313">
    <property type="protein sequence ID" value="AWY06131.1"/>
    <property type="molecule type" value="Genomic_DNA"/>
</dbReference>
<accession>A0A2Z4Q7X7</accession>